<evidence type="ECO:0000313" key="8">
    <source>
        <dbReference type="Proteomes" id="UP001372338"/>
    </source>
</evidence>
<evidence type="ECO:0000313" key="7">
    <source>
        <dbReference type="EMBL" id="KAK7246815.1"/>
    </source>
</evidence>
<dbReference type="PROSITE" id="PS00036">
    <property type="entry name" value="BZIP_BASIC"/>
    <property type="match status" value="1"/>
</dbReference>
<dbReference type="InterPro" id="IPR004827">
    <property type="entry name" value="bZIP"/>
</dbReference>
<accession>A0AAN9E633</accession>
<dbReference type="GO" id="GO:0003677">
    <property type="term" value="F:DNA binding"/>
    <property type="evidence" value="ECO:0007669"/>
    <property type="project" value="UniProtKB-KW"/>
</dbReference>
<dbReference type="Gene3D" id="1.20.5.170">
    <property type="match status" value="1"/>
</dbReference>
<evidence type="ECO:0000256" key="4">
    <source>
        <dbReference type="SAM" id="Coils"/>
    </source>
</evidence>
<keyword evidence="3" id="KW-0539">Nucleus</keyword>
<dbReference type="InterPro" id="IPR046347">
    <property type="entry name" value="bZIP_sf"/>
</dbReference>
<dbReference type="SMART" id="SM00338">
    <property type="entry name" value="BRLZ"/>
    <property type="match status" value="1"/>
</dbReference>
<gene>
    <name evidence="7" type="ORF">RIF29_41685</name>
</gene>
<sequence length="178" mass="20689">MDMDEILRSIYSSEPKAADQVWKDMVEGKDTNNIITTQHEQHMTLEDFLTNKATAAADGHQEQHGTIVVPPSSSSGTRRRGKRKGHVEEPLLDKATLQKQKRMIKNRESAARSRERKQAYTVELESLVVQLEEENKRLLREEADKNKQRLKQLMEFLIPVTEKRKPRGMLRRVNSVQW</sequence>
<dbReference type="PANTHER" id="PTHR22952">
    <property type="entry name" value="CAMP-RESPONSE ELEMENT BINDING PROTEIN-RELATED"/>
    <property type="match status" value="1"/>
</dbReference>
<dbReference type="PANTHER" id="PTHR22952:SF392">
    <property type="entry name" value="BZIP TRANSCRIPTION FACTOR 12"/>
    <property type="match status" value="1"/>
</dbReference>
<dbReference type="AlphaFoldDB" id="A0AAN9E633"/>
<keyword evidence="2" id="KW-0238">DNA-binding</keyword>
<reference evidence="7 8" key="1">
    <citation type="submission" date="2024-01" db="EMBL/GenBank/DDBJ databases">
        <title>The genomes of 5 underutilized Papilionoideae crops provide insights into root nodulation and disease resistanc.</title>
        <authorList>
            <person name="Yuan L."/>
        </authorList>
    </citation>
    <scope>NUCLEOTIDE SEQUENCE [LARGE SCALE GENOMIC DNA]</scope>
    <source>
        <strain evidence="7">ZHUSHIDOU_FW_LH</strain>
        <tissue evidence="7">Leaf</tissue>
    </source>
</reference>
<name>A0AAN9E633_CROPI</name>
<dbReference type="Pfam" id="PF00170">
    <property type="entry name" value="bZIP_1"/>
    <property type="match status" value="1"/>
</dbReference>
<feature type="domain" description="BZIP" evidence="6">
    <location>
        <begin position="96"/>
        <end position="141"/>
    </location>
</feature>
<evidence type="ECO:0000259" key="6">
    <source>
        <dbReference type="PROSITE" id="PS50217"/>
    </source>
</evidence>
<comment type="caution">
    <text evidence="7">The sequence shown here is derived from an EMBL/GenBank/DDBJ whole genome shotgun (WGS) entry which is preliminary data.</text>
</comment>
<dbReference type="SUPFAM" id="SSF57959">
    <property type="entry name" value="Leucine zipper domain"/>
    <property type="match status" value="1"/>
</dbReference>
<proteinExistence type="predicted"/>
<keyword evidence="4" id="KW-0175">Coiled coil</keyword>
<dbReference type="CDD" id="cd14707">
    <property type="entry name" value="bZIP_plant_BZIP46"/>
    <property type="match status" value="1"/>
</dbReference>
<dbReference type="GO" id="GO:0045893">
    <property type="term" value="P:positive regulation of DNA-templated transcription"/>
    <property type="evidence" value="ECO:0007669"/>
    <property type="project" value="InterPro"/>
</dbReference>
<feature type="coiled-coil region" evidence="4">
    <location>
        <begin position="117"/>
        <end position="151"/>
    </location>
</feature>
<feature type="region of interest" description="Disordered" evidence="5">
    <location>
        <begin position="58"/>
        <end position="90"/>
    </location>
</feature>
<dbReference type="PROSITE" id="PS50217">
    <property type="entry name" value="BZIP"/>
    <property type="match status" value="1"/>
</dbReference>
<dbReference type="Proteomes" id="UP001372338">
    <property type="component" value="Unassembled WGS sequence"/>
</dbReference>
<organism evidence="7 8">
    <name type="scientific">Crotalaria pallida</name>
    <name type="common">Smooth rattlebox</name>
    <name type="synonym">Crotalaria striata</name>
    <dbReference type="NCBI Taxonomy" id="3830"/>
    <lineage>
        <taxon>Eukaryota</taxon>
        <taxon>Viridiplantae</taxon>
        <taxon>Streptophyta</taxon>
        <taxon>Embryophyta</taxon>
        <taxon>Tracheophyta</taxon>
        <taxon>Spermatophyta</taxon>
        <taxon>Magnoliopsida</taxon>
        <taxon>eudicotyledons</taxon>
        <taxon>Gunneridae</taxon>
        <taxon>Pentapetalae</taxon>
        <taxon>rosids</taxon>
        <taxon>fabids</taxon>
        <taxon>Fabales</taxon>
        <taxon>Fabaceae</taxon>
        <taxon>Papilionoideae</taxon>
        <taxon>50 kb inversion clade</taxon>
        <taxon>genistoids sensu lato</taxon>
        <taxon>core genistoids</taxon>
        <taxon>Crotalarieae</taxon>
        <taxon>Crotalaria</taxon>
    </lineage>
</organism>
<dbReference type="GO" id="GO:0003700">
    <property type="term" value="F:DNA-binding transcription factor activity"/>
    <property type="evidence" value="ECO:0007669"/>
    <property type="project" value="InterPro"/>
</dbReference>
<evidence type="ECO:0000256" key="3">
    <source>
        <dbReference type="ARBA" id="ARBA00023242"/>
    </source>
</evidence>
<dbReference type="GO" id="GO:0005634">
    <property type="term" value="C:nucleus"/>
    <property type="evidence" value="ECO:0007669"/>
    <property type="project" value="UniProtKB-SubCell"/>
</dbReference>
<evidence type="ECO:0000256" key="2">
    <source>
        <dbReference type="ARBA" id="ARBA00023125"/>
    </source>
</evidence>
<dbReference type="FunFam" id="1.20.5.170:FF:000036">
    <property type="entry name" value="ABSCISIC ACID-INSENSITIVE 5-like protein 2"/>
    <property type="match status" value="1"/>
</dbReference>
<evidence type="ECO:0000256" key="1">
    <source>
        <dbReference type="ARBA" id="ARBA00004123"/>
    </source>
</evidence>
<dbReference type="EMBL" id="JAYWIO010000008">
    <property type="protein sequence ID" value="KAK7246815.1"/>
    <property type="molecule type" value="Genomic_DNA"/>
</dbReference>
<dbReference type="InterPro" id="IPR043452">
    <property type="entry name" value="BZIP46-like"/>
</dbReference>
<comment type="subcellular location">
    <subcellularLocation>
        <location evidence="1">Nucleus</location>
    </subcellularLocation>
</comment>
<evidence type="ECO:0000256" key="5">
    <source>
        <dbReference type="SAM" id="MobiDB-lite"/>
    </source>
</evidence>
<protein>
    <recommendedName>
        <fullName evidence="6">BZIP domain-containing protein</fullName>
    </recommendedName>
</protein>
<keyword evidence="8" id="KW-1185">Reference proteome</keyword>